<gene>
    <name evidence="1" type="ORF">ACFPOF_24325</name>
</gene>
<keyword evidence="2" id="KW-1185">Reference proteome</keyword>
<dbReference type="SFLD" id="SFLDG01129">
    <property type="entry name" value="C1.5:_HAD__Beta-PGM__Phosphata"/>
    <property type="match status" value="1"/>
</dbReference>
<dbReference type="InterPro" id="IPR036412">
    <property type="entry name" value="HAD-like_sf"/>
</dbReference>
<dbReference type="SFLD" id="SFLDG01135">
    <property type="entry name" value="C1.5.6:_HAD__Beta-PGM__Phospha"/>
    <property type="match status" value="1"/>
</dbReference>
<accession>A0ABW0HXZ6</accession>
<protein>
    <submittedName>
        <fullName evidence="1">YjjG family noncanonical pyrimidine nucleotidase</fullName>
        <ecNumber evidence="1">3.1.3.5</ecNumber>
    </submittedName>
</protein>
<dbReference type="InterPro" id="IPR041492">
    <property type="entry name" value="HAD_2"/>
</dbReference>
<comment type="caution">
    <text evidence="1">The sequence shown here is derived from an EMBL/GenBank/DDBJ whole genome shotgun (WGS) entry which is preliminary data.</text>
</comment>
<dbReference type="InterPro" id="IPR011951">
    <property type="entry name" value="HAD-SF_hydro_IA_YjjG/PynA"/>
</dbReference>
<reference evidence="2" key="1">
    <citation type="journal article" date="2019" name="Int. J. Syst. Evol. Microbiol.">
        <title>The Global Catalogue of Microorganisms (GCM) 10K type strain sequencing project: providing services to taxonomists for standard genome sequencing and annotation.</title>
        <authorList>
            <consortium name="The Broad Institute Genomics Platform"/>
            <consortium name="The Broad Institute Genome Sequencing Center for Infectious Disease"/>
            <person name="Wu L."/>
            <person name="Ma J."/>
        </authorList>
    </citation>
    <scope>NUCLEOTIDE SEQUENCE [LARGE SCALE GENOMIC DNA]</scope>
    <source>
        <strain evidence="2">CGMCC 1.18575</strain>
    </source>
</reference>
<evidence type="ECO:0000313" key="2">
    <source>
        <dbReference type="Proteomes" id="UP001596113"/>
    </source>
</evidence>
<dbReference type="EC" id="3.1.3.5" evidence="1"/>
<name>A0ABW0HXZ6_9BACL</name>
<dbReference type="PANTHER" id="PTHR47478:SF1">
    <property type="entry name" value="PYRIMIDINE 5'-NUCLEOTIDASE YJJG"/>
    <property type="match status" value="1"/>
</dbReference>
<dbReference type="SUPFAM" id="SSF56784">
    <property type="entry name" value="HAD-like"/>
    <property type="match status" value="1"/>
</dbReference>
<dbReference type="RefSeq" id="WP_378137564.1">
    <property type="nucleotide sequence ID" value="NZ_JBHSMI010000052.1"/>
</dbReference>
<dbReference type="Proteomes" id="UP001596113">
    <property type="component" value="Unassembled WGS sequence"/>
</dbReference>
<dbReference type="GO" id="GO:0008253">
    <property type="term" value="F:5'-nucleotidase activity"/>
    <property type="evidence" value="ECO:0007669"/>
    <property type="project" value="UniProtKB-EC"/>
</dbReference>
<evidence type="ECO:0000313" key="1">
    <source>
        <dbReference type="EMBL" id="MFC5405879.1"/>
    </source>
</evidence>
<organism evidence="1 2">
    <name type="scientific">Cohnella soli</name>
    <dbReference type="NCBI Taxonomy" id="425005"/>
    <lineage>
        <taxon>Bacteria</taxon>
        <taxon>Bacillati</taxon>
        <taxon>Bacillota</taxon>
        <taxon>Bacilli</taxon>
        <taxon>Bacillales</taxon>
        <taxon>Paenibacillaceae</taxon>
        <taxon>Cohnella</taxon>
    </lineage>
</organism>
<sequence length="230" mass="26664">MYSAIIFDLDNTLLDYSMSELHSMKKTLQDHNLVFEDNVEWDAFWKIYLEHNSRHWMDFVNKRGSHKSIEDVLISSFRDSLNMNRAHHESLSNTYWNYFCNTCIFEAGAEDVLHTVKSQYKLGIISNGIGEAQRKRLEMGSIKDVFESIIVSDEVGVRKPRKEIFEMALNELKLSPSEVLFVGDSLSDDYHGARNAGIDFCFYNRGGLALSNEYQPKYTVRQLQEILKVV</sequence>
<dbReference type="SFLD" id="SFLDS00003">
    <property type="entry name" value="Haloacid_Dehalogenase"/>
    <property type="match status" value="1"/>
</dbReference>
<dbReference type="InterPro" id="IPR006439">
    <property type="entry name" value="HAD-SF_hydro_IA"/>
</dbReference>
<dbReference type="InterPro" id="IPR023214">
    <property type="entry name" value="HAD_sf"/>
</dbReference>
<keyword evidence="1" id="KW-0378">Hydrolase</keyword>
<dbReference type="Gene3D" id="1.10.150.240">
    <property type="entry name" value="Putative phosphatase, domain 2"/>
    <property type="match status" value="1"/>
</dbReference>
<dbReference type="Gene3D" id="3.40.50.1000">
    <property type="entry name" value="HAD superfamily/HAD-like"/>
    <property type="match status" value="1"/>
</dbReference>
<dbReference type="EMBL" id="JBHSMI010000052">
    <property type="protein sequence ID" value="MFC5405879.1"/>
    <property type="molecule type" value="Genomic_DNA"/>
</dbReference>
<dbReference type="PANTHER" id="PTHR47478">
    <property type="match status" value="1"/>
</dbReference>
<dbReference type="NCBIfam" id="TIGR02254">
    <property type="entry name" value="YjjG_YfnB"/>
    <property type="match status" value="1"/>
</dbReference>
<dbReference type="NCBIfam" id="TIGR01549">
    <property type="entry name" value="HAD-SF-IA-v1"/>
    <property type="match status" value="1"/>
</dbReference>
<dbReference type="Pfam" id="PF13419">
    <property type="entry name" value="HAD_2"/>
    <property type="match status" value="1"/>
</dbReference>
<dbReference type="InterPro" id="IPR052550">
    <property type="entry name" value="Pyrimidine_5'-ntase_YjjG"/>
</dbReference>
<proteinExistence type="predicted"/>
<dbReference type="InterPro" id="IPR023198">
    <property type="entry name" value="PGP-like_dom2"/>
</dbReference>